<protein>
    <submittedName>
        <fullName evidence="1">Uncharacterized protein</fullName>
    </submittedName>
</protein>
<organism evidence="1 2">
    <name type="scientific">Schleiferilactobacillus perolens DSM 12744</name>
    <dbReference type="NCBI Taxonomy" id="1423792"/>
    <lineage>
        <taxon>Bacteria</taxon>
        <taxon>Bacillati</taxon>
        <taxon>Bacillota</taxon>
        <taxon>Bacilli</taxon>
        <taxon>Lactobacillales</taxon>
        <taxon>Lactobacillaceae</taxon>
        <taxon>Schleiferilactobacillus</taxon>
    </lineage>
</organism>
<dbReference type="OrthoDB" id="9800167at2"/>
<dbReference type="PATRIC" id="fig|1423792.3.peg.1138"/>
<dbReference type="EMBL" id="AZEC01000018">
    <property type="protein sequence ID" value="KRL08865.1"/>
    <property type="molecule type" value="Genomic_DNA"/>
</dbReference>
<accession>A0A0R1MMK6</accession>
<sequence length="85" mass="9868">MAKPQYKTLSIKGVTVDYDTRSIPYIQADNNNELLFTTKLRDEVNAYIRVYDNGEIGVFPQYGSRFVFVDSHHLRIELNIDDPLD</sequence>
<dbReference type="AlphaFoldDB" id="A0A0R1MMK6"/>
<reference evidence="1 2" key="1">
    <citation type="journal article" date="2015" name="Genome Announc.">
        <title>Expanding the biotechnology potential of lactobacilli through comparative genomics of 213 strains and associated genera.</title>
        <authorList>
            <person name="Sun Z."/>
            <person name="Harris H.M."/>
            <person name="McCann A."/>
            <person name="Guo C."/>
            <person name="Argimon S."/>
            <person name="Zhang W."/>
            <person name="Yang X."/>
            <person name="Jeffery I.B."/>
            <person name="Cooney J.C."/>
            <person name="Kagawa T.F."/>
            <person name="Liu W."/>
            <person name="Song Y."/>
            <person name="Salvetti E."/>
            <person name="Wrobel A."/>
            <person name="Rasinkangas P."/>
            <person name="Parkhill J."/>
            <person name="Rea M.C."/>
            <person name="O'Sullivan O."/>
            <person name="Ritari J."/>
            <person name="Douillard F.P."/>
            <person name="Paul Ross R."/>
            <person name="Yang R."/>
            <person name="Briner A.E."/>
            <person name="Felis G.E."/>
            <person name="de Vos W.M."/>
            <person name="Barrangou R."/>
            <person name="Klaenhammer T.R."/>
            <person name="Caufield P.W."/>
            <person name="Cui Y."/>
            <person name="Zhang H."/>
            <person name="O'Toole P.W."/>
        </authorList>
    </citation>
    <scope>NUCLEOTIDE SEQUENCE [LARGE SCALE GENOMIC DNA]</scope>
    <source>
        <strain evidence="1 2">DSM 12744</strain>
    </source>
</reference>
<name>A0A0R1MMK6_9LACO</name>
<comment type="caution">
    <text evidence="1">The sequence shown here is derived from an EMBL/GenBank/DDBJ whole genome shotgun (WGS) entry which is preliminary data.</text>
</comment>
<evidence type="ECO:0000313" key="1">
    <source>
        <dbReference type="EMBL" id="KRL08865.1"/>
    </source>
</evidence>
<keyword evidence="2" id="KW-1185">Reference proteome</keyword>
<dbReference type="RefSeq" id="WP_057822256.1">
    <property type="nucleotide sequence ID" value="NZ_AZEC01000018.1"/>
</dbReference>
<gene>
    <name evidence="1" type="ORF">FD09_GL001118</name>
</gene>
<proteinExistence type="predicted"/>
<evidence type="ECO:0000313" key="2">
    <source>
        <dbReference type="Proteomes" id="UP000051330"/>
    </source>
</evidence>
<dbReference type="Proteomes" id="UP000051330">
    <property type="component" value="Unassembled WGS sequence"/>
</dbReference>